<dbReference type="Proteomes" id="UP000192247">
    <property type="component" value="Unassembled WGS sequence"/>
</dbReference>
<evidence type="ECO:0000313" key="1">
    <source>
        <dbReference type="EMBL" id="OQR66721.1"/>
    </source>
</evidence>
<evidence type="ECO:0000313" key="2">
    <source>
        <dbReference type="Proteomes" id="UP000192247"/>
    </source>
</evidence>
<comment type="caution">
    <text evidence="1">The sequence shown here is derived from an EMBL/GenBank/DDBJ whole genome shotgun (WGS) entry which is preliminary data.</text>
</comment>
<name>A0A1V9WZV1_9ACAR</name>
<accession>A0A1V9WZV1</accession>
<protein>
    <submittedName>
        <fullName evidence="1">Uncharacterized protein</fullName>
    </submittedName>
</protein>
<dbReference type="InParanoid" id="A0A1V9WZV1"/>
<keyword evidence="2" id="KW-1185">Reference proteome</keyword>
<sequence>MRVRLLPLWAMRSISGLQAPSGVAVHIESRHGALRAKRNFVAAWMLLEYLGCFRHLLWTVRRTQEHTYKISDLHLLPTDIVAYLILVEFALLKMQPQPDDHLVAL</sequence>
<dbReference type="EMBL" id="MNPL01031307">
    <property type="protein sequence ID" value="OQR66721.1"/>
    <property type="molecule type" value="Genomic_DNA"/>
</dbReference>
<dbReference type="AlphaFoldDB" id="A0A1V9WZV1"/>
<reference evidence="1 2" key="1">
    <citation type="journal article" date="2017" name="Gigascience">
        <title>Draft genome of the honey bee ectoparasitic mite, Tropilaelaps mercedesae, is shaped by the parasitic life history.</title>
        <authorList>
            <person name="Dong X."/>
            <person name="Armstrong S.D."/>
            <person name="Xia D."/>
            <person name="Makepeace B.L."/>
            <person name="Darby A.C."/>
            <person name="Kadowaki T."/>
        </authorList>
    </citation>
    <scope>NUCLEOTIDE SEQUENCE [LARGE SCALE GENOMIC DNA]</scope>
    <source>
        <strain evidence="1">Wuxi-XJTLU</strain>
    </source>
</reference>
<proteinExistence type="predicted"/>
<organism evidence="1 2">
    <name type="scientific">Tropilaelaps mercedesae</name>
    <dbReference type="NCBI Taxonomy" id="418985"/>
    <lineage>
        <taxon>Eukaryota</taxon>
        <taxon>Metazoa</taxon>
        <taxon>Ecdysozoa</taxon>
        <taxon>Arthropoda</taxon>
        <taxon>Chelicerata</taxon>
        <taxon>Arachnida</taxon>
        <taxon>Acari</taxon>
        <taxon>Parasitiformes</taxon>
        <taxon>Mesostigmata</taxon>
        <taxon>Gamasina</taxon>
        <taxon>Dermanyssoidea</taxon>
        <taxon>Laelapidae</taxon>
        <taxon>Tropilaelaps</taxon>
    </lineage>
</organism>
<gene>
    <name evidence="1" type="ORF">BIW11_04935</name>
</gene>